<dbReference type="OrthoDB" id="5819582at2759"/>
<feature type="transmembrane region" description="Helical" evidence="1">
    <location>
        <begin position="504"/>
        <end position="525"/>
    </location>
</feature>
<dbReference type="PANTHER" id="PTHR43798">
    <property type="entry name" value="MONOACYLGLYCEROL LIPASE"/>
    <property type="match status" value="1"/>
</dbReference>
<dbReference type="PRINTS" id="PR00412">
    <property type="entry name" value="EPOXHYDRLASE"/>
</dbReference>
<dbReference type="InterPro" id="IPR000639">
    <property type="entry name" value="Epox_hydrolase-like"/>
</dbReference>
<gene>
    <name evidence="4" type="ORF">M409DRAFT_20183</name>
</gene>
<dbReference type="GO" id="GO:0047372">
    <property type="term" value="F:monoacylglycerol lipase activity"/>
    <property type="evidence" value="ECO:0007669"/>
    <property type="project" value="TreeGrafter"/>
</dbReference>
<keyword evidence="1" id="KW-1133">Transmembrane helix</keyword>
<evidence type="ECO:0000259" key="3">
    <source>
        <dbReference type="Pfam" id="PF01757"/>
    </source>
</evidence>
<proteinExistence type="predicted"/>
<feature type="domain" description="Acyltransferase 3" evidence="3">
    <location>
        <begin position="456"/>
        <end position="852"/>
    </location>
</feature>
<dbReference type="InterPro" id="IPR050266">
    <property type="entry name" value="AB_hydrolase_sf"/>
</dbReference>
<accession>A0A6A6CVD9</accession>
<dbReference type="GeneID" id="54558535"/>
<feature type="transmembrane region" description="Helical" evidence="1">
    <location>
        <begin position="627"/>
        <end position="648"/>
    </location>
</feature>
<reference evidence="4" key="1">
    <citation type="journal article" date="2020" name="Stud. Mycol.">
        <title>101 Dothideomycetes genomes: a test case for predicting lifestyles and emergence of pathogens.</title>
        <authorList>
            <person name="Haridas S."/>
            <person name="Albert R."/>
            <person name="Binder M."/>
            <person name="Bloem J."/>
            <person name="Labutti K."/>
            <person name="Salamov A."/>
            <person name="Andreopoulos B."/>
            <person name="Baker S."/>
            <person name="Barry K."/>
            <person name="Bills G."/>
            <person name="Bluhm B."/>
            <person name="Cannon C."/>
            <person name="Castanera R."/>
            <person name="Culley D."/>
            <person name="Daum C."/>
            <person name="Ezra D."/>
            <person name="Gonzalez J."/>
            <person name="Henrissat B."/>
            <person name="Kuo A."/>
            <person name="Liang C."/>
            <person name="Lipzen A."/>
            <person name="Lutzoni F."/>
            <person name="Magnuson J."/>
            <person name="Mondo S."/>
            <person name="Nolan M."/>
            <person name="Ohm R."/>
            <person name="Pangilinan J."/>
            <person name="Park H.-J."/>
            <person name="Ramirez L."/>
            <person name="Alfaro M."/>
            <person name="Sun H."/>
            <person name="Tritt A."/>
            <person name="Yoshinaga Y."/>
            <person name="Zwiers L.-H."/>
            <person name="Turgeon B."/>
            <person name="Goodwin S."/>
            <person name="Spatafora J."/>
            <person name="Crous P."/>
            <person name="Grigoriev I."/>
        </authorList>
    </citation>
    <scope>NUCLEOTIDE SEQUENCE</scope>
    <source>
        <strain evidence="4">ATCC 36951</strain>
    </source>
</reference>
<dbReference type="Gene3D" id="3.40.50.1820">
    <property type="entry name" value="alpha/beta hydrolase"/>
    <property type="match status" value="1"/>
</dbReference>
<dbReference type="AlphaFoldDB" id="A0A6A6CVD9"/>
<dbReference type="InterPro" id="IPR029058">
    <property type="entry name" value="AB_hydrolase_fold"/>
</dbReference>
<organism evidence="4 5">
    <name type="scientific">Zasmidium cellare ATCC 36951</name>
    <dbReference type="NCBI Taxonomy" id="1080233"/>
    <lineage>
        <taxon>Eukaryota</taxon>
        <taxon>Fungi</taxon>
        <taxon>Dikarya</taxon>
        <taxon>Ascomycota</taxon>
        <taxon>Pezizomycotina</taxon>
        <taxon>Dothideomycetes</taxon>
        <taxon>Dothideomycetidae</taxon>
        <taxon>Mycosphaerellales</taxon>
        <taxon>Mycosphaerellaceae</taxon>
        <taxon>Zasmidium</taxon>
    </lineage>
</organism>
<feature type="transmembrane region" description="Helical" evidence="1">
    <location>
        <begin position="787"/>
        <end position="805"/>
    </location>
</feature>
<evidence type="ECO:0000313" key="4">
    <source>
        <dbReference type="EMBL" id="KAF2169769.1"/>
    </source>
</evidence>
<keyword evidence="1" id="KW-0472">Membrane</keyword>
<sequence>MDKLLERTATSSRGIKYRYYTSEATKDNNSRPALLFLHGWPDSSALWQFIAPVFHDLGYRVVVPDLLGYGGTSKPLDVELYTFGYQAQDLMELRDSLGIKQVIPVGHDWGSGLAQRVYHFFPERVVALVLLSVAYFPPGKDDSPRDPVAGNDEFERIDGYRRFQYQEHFIEDDAPELWNDHLESAWTAIHVSDRAMAMKLWCQPGNFREYISSDRRDNSVYDFAKNPAIKDPWIKSMREGGLAAPFTWYRAFWANVHSTPEKDLPAEQEKWCFGYPSTDKCTAGDSSSFFGRGVVRGCGCEWGQKNIVVVQGAATFRSTAFPLDEAAIMTPWASGRTEEPDSEERHRLLKDEEELLNGDHPPVHQFEIEDAVDEETTSQQNGRIHLRADTVDHKISNKDRLRFVLLLPIAYATGAVQSLLSNIRRLPSTASRLGFFGTLRALFNYPEPGLELRSTAWLDGLRGLAAFEVFLFHYIDGWINRSHGWGEDHNLRPEWYYAPFIRTFYASGDAAVCLFFGISGYVLSYRMLGLMRQQRKEELLTALSSAVFRRGIRLYMPVVVETFTLMMMCRYLGLPKPGNYEPQPTLFLELRTWYISILHLLLPLRYPDRWDALQDRYDGGISWTIPLEYYGSIYIYASIVFLAQVRSVTVRRMLCIGMAVQSFAKDDWIAAQFVMGMAFADYQLERQKDPKPSSPRRRLVVFLIFLWGFYVSGLPGGILKKIDDQGTEILESRPAFDWVAKPVFWLGLYKDRQADRYILCFASMASLIGMGETPFLRRFLETRPVQYLGRISFGLYLCHIFWRAWLEPLRVGIISLVGLDTSLTFFEWEDKGRMFVAYVLFMIPSMVVNFIFAGLFERYLDKPSVSTGRRFEKWCLSFRETGPAEAATLQMHERERGRERGPA</sequence>
<evidence type="ECO:0000313" key="5">
    <source>
        <dbReference type="Proteomes" id="UP000799537"/>
    </source>
</evidence>
<keyword evidence="1" id="KW-0812">Transmembrane</keyword>
<dbReference type="PANTHER" id="PTHR43798:SF33">
    <property type="entry name" value="HYDROLASE, PUTATIVE (AFU_ORTHOLOGUE AFUA_2G14860)-RELATED"/>
    <property type="match status" value="1"/>
</dbReference>
<protein>
    <recommendedName>
        <fullName evidence="6">AB hydrolase-1 domain-containing protein</fullName>
    </recommendedName>
</protein>
<feature type="transmembrane region" description="Helical" evidence="1">
    <location>
        <begin position="699"/>
        <end position="718"/>
    </location>
</feature>
<dbReference type="SUPFAM" id="SSF53474">
    <property type="entry name" value="alpha/beta-Hydrolases"/>
    <property type="match status" value="1"/>
</dbReference>
<dbReference type="Pfam" id="PF00561">
    <property type="entry name" value="Abhydrolase_1"/>
    <property type="match status" value="1"/>
</dbReference>
<dbReference type="GO" id="GO:0016020">
    <property type="term" value="C:membrane"/>
    <property type="evidence" value="ECO:0007669"/>
    <property type="project" value="TreeGrafter"/>
</dbReference>
<feature type="transmembrane region" description="Helical" evidence="1">
    <location>
        <begin position="835"/>
        <end position="856"/>
    </location>
</feature>
<dbReference type="GO" id="GO:0016747">
    <property type="term" value="F:acyltransferase activity, transferring groups other than amino-acyl groups"/>
    <property type="evidence" value="ECO:0007669"/>
    <property type="project" value="InterPro"/>
</dbReference>
<dbReference type="GO" id="GO:0046464">
    <property type="term" value="P:acylglycerol catabolic process"/>
    <property type="evidence" value="ECO:0007669"/>
    <property type="project" value="TreeGrafter"/>
</dbReference>
<evidence type="ECO:0000256" key="1">
    <source>
        <dbReference type="SAM" id="Phobius"/>
    </source>
</evidence>
<evidence type="ECO:0008006" key="6">
    <source>
        <dbReference type="Google" id="ProtNLM"/>
    </source>
</evidence>
<dbReference type="InterPro" id="IPR000073">
    <property type="entry name" value="AB_hydrolase_1"/>
</dbReference>
<feature type="transmembrane region" description="Helical" evidence="1">
    <location>
        <begin position="554"/>
        <end position="574"/>
    </location>
</feature>
<dbReference type="Proteomes" id="UP000799537">
    <property type="component" value="Unassembled WGS sequence"/>
</dbReference>
<name>A0A6A6CVD9_ZASCE</name>
<evidence type="ECO:0000259" key="2">
    <source>
        <dbReference type="Pfam" id="PF00561"/>
    </source>
</evidence>
<dbReference type="Pfam" id="PF01757">
    <property type="entry name" value="Acyl_transf_3"/>
    <property type="match status" value="1"/>
</dbReference>
<keyword evidence="5" id="KW-1185">Reference proteome</keyword>
<dbReference type="PRINTS" id="PR00111">
    <property type="entry name" value="ABHYDROLASE"/>
</dbReference>
<dbReference type="RefSeq" id="XP_033670658.1">
    <property type="nucleotide sequence ID" value="XM_033805263.1"/>
</dbReference>
<dbReference type="EMBL" id="ML993587">
    <property type="protein sequence ID" value="KAF2169769.1"/>
    <property type="molecule type" value="Genomic_DNA"/>
</dbReference>
<feature type="transmembrane region" description="Helical" evidence="1">
    <location>
        <begin position="756"/>
        <end position="775"/>
    </location>
</feature>
<feature type="domain" description="AB hydrolase-1" evidence="2">
    <location>
        <begin position="32"/>
        <end position="204"/>
    </location>
</feature>
<dbReference type="InterPro" id="IPR002656">
    <property type="entry name" value="Acyl_transf_3_dom"/>
</dbReference>